<feature type="domain" description="HTH tetR-type" evidence="3">
    <location>
        <begin position="1"/>
        <end position="63"/>
    </location>
</feature>
<evidence type="ECO:0000259" key="3">
    <source>
        <dbReference type="PROSITE" id="PS50977"/>
    </source>
</evidence>
<dbReference type="EMBL" id="BJVJ01000020">
    <property type="protein sequence ID" value="GEL23509.1"/>
    <property type="molecule type" value="Genomic_DNA"/>
</dbReference>
<dbReference type="RefSeq" id="WP_147106734.1">
    <property type="nucleotide sequence ID" value="NZ_BJVJ01000020.1"/>
</dbReference>
<dbReference type="AlphaFoldDB" id="A0A511DFE0"/>
<evidence type="ECO:0000256" key="1">
    <source>
        <dbReference type="ARBA" id="ARBA00023125"/>
    </source>
</evidence>
<dbReference type="Pfam" id="PF00440">
    <property type="entry name" value="TetR_N"/>
    <property type="match status" value="1"/>
</dbReference>
<dbReference type="InterPro" id="IPR050109">
    <property type="entry name" value="HTH-type_TetR-like_transc_reg"/>
</dbReference>
<comment type="caution">
    <text evidence="4">The sequence shown here is derived from an EMBL/GenBank/DDBJ whole genome shotgun (WGS) entry which is preliminary data.</text>
</comment>
<evidence type="ECO:0000313" key="4">
    <source>
        <dbReference type="EMBL" id="GEL23509.1"/>
    </source>
</evidence>
<proteinExistence type="predicted"/>
<accession>A0A511DFE0</accession>
<dbReference type="GO" id="GO:0003700">
    <property type="term" value="F:DNA-binding transcription factor activity"/>
    <property type="evidence" value="ECO:0007669"/>
    <property type="project" value="TreeGrafter"/>
</dbReference>
<dbReference type="SUPFAM" id="SSF46689">
    <property type="entry name" value="Homeodomain-like"/>
    <property type="match status" value="1"/>
</dbReference>
<dbReference type="Proteomes" id="UP000321685">
    <property type="component" value="Unassembled WGS sequence"/>
</dbReference>
<dbReference type="PROSITE" id="PS50977">
    <property type="entry name" value="HTH_TETR_2"/>
    <property type="match status" value="1"/>
</dbReference>
<evidence type="ECO:0000313" key="5">
    <source>
        <dbReference type="Proteomes" id="UP000321685"/>
    </source>
</evidence>
<dbReference type="OrthoDB" id="3627020at2"/>
<dbReference type="InterPro" id="IPR001647">
    <property type="entry name" value="HTH_TetR"/>
</dbReference>
<dbReference type="PANTHER" id="PTHR30055">
    <property type="entry name" value="HTH-TYPE TRANSCRIPTIONAL REGULATOR RUTR"/>
    <property type="match status" value="1"/>
</dbReference>
<dbReference type="GO" id="GO:0000976">
    <property type="term" value="F:transcription cis-regulatory region binding"/>
    <property type="evidence" value="ECO:0007669"/>
    <property type="project" value="TreeGrafter"/>
</dbReference>
<feature type="DNA-binding region" description="H-T-H motif" evidence="2">
    <location>
        <begin position="26"/>
        <end position="45"/>
    </location>
</feature>
<protein>
    <submittedName>
        <fullName evidence="4">Putative transcriptional regulator, TetR family protein</fullName>
    </submittedName>
</protein>
<evidence type="ECO:0000256" key="2">
    <source>
        <dbReference type="PROSITE-ProRule" id="PRU00335"/>
    </source>
</evidence>
<reference evidence="4 5" key="1">
    <citation type="submission" date="2019-07" db="EMBL/GenBank/DDBJ databases">
        <title>Whole genome shotgun sequence of Pseudonocardia sulfidoxydans NBRC 16205.</title>
        <authorList>
            <person name="Hosoyama A."/>
            <person name="Uohara A."/>
            <person name="Ohji S."/>
            <person name="Ichikawa N."/>
        </authorList>
    </citation>
    <scope>NUCLEOTIDE SEQUENCE [LARGE SCALE GENOMIC DNA]</scope>
    <source>
        <strain evidence="4 5">NBRC 16205</strain>
    </source>
</reference>
<dbReference type="InterPro" id="IPR009057">
    <property type="entry name" value="Homeodomain-like_sf"/>
</dbReference>
<gene>
    <name evidence="4" type="ORF">PSU4_24630</name>
</gene>
<dbReference type="PANTHER" id="PTHR30055:SF226">
    <property type="entry name" value="HTH-TYPE TRANSCRIPTIONAL REGULATOR PKSA"/>
    <property type="match status" value="1"/>
</dbReference>
<keyword evidence="5" id="KW-1185">Reference proteome</keyword>
<keyword evidence="1 2" id="KW-0238">DNA-binding</keyword>
<organism evidence="4 5">
    <name type="scientific">Pseudonocardia sulfidoxydans NBRC 16205</name>
    <dbReference type="NCBI Taxonomy" id="1223511"/>
    <lineage>
        <taxon>Bacteria</taxon>
        <taxon>Bacillati</taxon>
        <taxon>Actinomycetota</taxon>
        <taxon>Actinomycetes</taxon>
        <taxon>Pseudonocardiales</taxon>
        <taxon>Pseudonocardiaceae</taxon>
        <taxon>Pseudonocardia</taxon>
    </lineage>
</organism>
<name>A0A511DFE0_9PSEU</name>
<dbReference type="Gene3D" id="1.10.357.10">
    <property type="entry name" value="Tetracycline Repressor, domain 2"/>
    <property type="match status" value="1"/>
</dbReference>
<sequence>MTRRDEIVDAALRLFAERGYAATTIVAIEEAAGFTPGAGGLYRHVRSKRELLDLALERTLTTRRAAQTDPALSEGDLRTAVTAAAHGALATFDADRDLYRLLLRGGDLPIDLDDTYDRLFQPGFDEVAAWLAHLAGDRPGLDAAAVASVALSSLCYVVVSELAYGRPPGGVDRERFVAAWVDGLVRQLEEP</sequence>